<dbReference type="EMBL" id="CAJOBH010009226">
    <property type="protein sequence ID" value="CAF4135417.1"/>
    <property type="molecule type" value="Genomic_DNA"/>
</dbReference>
<evidence type="ECO:0000313" key="6">
    <source>
        <dbReference type="Proteomes" id="UP000663855"/>
    </source>
</evidence>
<evidence type="ECO:0000313" key="2">
    <source>
        <dbReference type="EMBL" id="CAF1953712.1"/>
    </source>
</evidence>
<dbReference type="Proteomes" id="UP000676336">
    <property type="component" value="Unassembled WGS sequence"/>
</dbReference>
<dbReference type="Proteomes" id="UP000663855">
    <property type="component" value="Unassembled WGS sequence"/>
</dbReference>
<evidence type="ECO:0008006" key="7">
    <source>
        <dbReference type="Google" id="ProtNLM"/>
    </source>
</evidence>
<dbReference type="EMBL" id="CAJOBJ010237106">
    <property type="protein sequence ID" value="CAF5067771.1"/>
    <property type="molecule type" value="Genomic_DNA"/>
</dbReference>
<dbReference type="EMBL" id="CAJOBI010329621">
    <property type="protein sequence ID" value="CAF5196544.1"/>
    <property type="molecule type" value="Genomic_DNA"/>
</dbReference>
<organism evidence="1 6">
    <name type="scientific">Rotaria magnacalcarata</name>
    <dbReference type="NCBI Taxonomy" id="392030"/>
    <lineage>
        <taxon>Eukaryota</taxon>
        <taxon>Metazoa</taxon>
        <taxon>Spiralia</taxon>
        <taxon>Gnathifera</taxon>
        <taxon>Rotifera</taxon>
        <taxon>Eurotatoria</taxon>
        <taxon>Bdelloidea</taxon>
        <taxon>Philodinida</taxon>
        <taxon>Philodinidae</taxon>
        <taxon>Rotaria</taxon>
    </lineage>
</organism>
<accession>A0A814VI30</accession>
<reference evidence="1" key="1">
    <citation type="submission" date="2021-02" db="EMBL/GenBank/DDBJ databases">
        <authorList>
            <person name="Nowell W R."/>
        </authorList>
    </citation>
    <scope>NUCLEOTIDE SEQUENCE</scope>
</reference>
<comment type="caution">
    <text evidence="1">The sequence shown here is derived from an EMBL/GenBank/DDBJ whole genome shotgun (WGS) entry which is preliminary data.</text>
</comment>
<dbReference type="EMBL" id="CAJNRE010001701">
    <property type="protein sequence ID" value="CAF1953712.1"/>
    <property type="molecule type" value="Genomic_DNA"/>
</dbReference>
<dbReference type="EMBL" id="CAJNOV010004881">
    <property type="protein sequence ID" value="CAF1191068.1"/>
    <property type="molecule type" value="Genomic_DNA"/>
</dbReference>
<dbReference type="Proteomes" id="UP000681720">
    <property type="component" value="Unassembled WGS sequence"/>
</dbReference>
<proteinExistence type="predicted"/>
<evidence type="ECO:0000313" key="5">
    <source>
        <dbReference type="EMBL" id="CAF5196544.1"/>
    </source>
</evidence>
<gene>
    <name evidence="3" type="ORF">BYL167_LOCUS20755</name>
    <name evidence="1" type="ORF">CJN711_LOCUS11517</name>
    <name evidence="4" type="ORF">GIL414_LOCUS60928</name>
    <name evidence="2" type="ORF">MBJ925_LOCUS6007</name>
    <name evidence="5" type="ORF">SMN809_LOCUS74190</name>
</gene>
<name>A0A814VI30_9BILA</name>
<evidence type="ECO:0000313" key="4">
    <source>
        <dbReference type="EMBL" id="CAF5067771.1"/>
    </source>
</evidence>
<dbReference type="Proteomes" id="UP000663824">
    <property type="component" value="Unassembled WGS sequence"/>
</dbReference>
<dbReference type="SUPFAM" id="SSF46689">
    <property type="entry name" value="Homeodomain-like"/>
    <property type="match status" value="1"/>
</dbReference>
<dbReference type="Proteomes" id="UP000681967">
    <property type="component" value="Unassembled WGS sequence"/>
</dbReference>
<evidence type="ECO:0000313" key="1">
    <source>
        <dbReference type="EMBL" id="CAF1191068.1"/>
    </source>
</evidence>
<dbReference type="InterPro" id="IPR009057">
    <property type="entry name" value="Homeodomain-like_sf"/>
</dbReference>
<dbReference type="AlphaFoldDB" id="A0A814VI30"/>
<evidence type="ECO:0000313" key="3">
    <source>
        <dbReference type="EMBL" id="CAF4135417.1"/>
    </source>
</evidence>
<protein>
    <recommendedName>
        <fullName evidence="7">Transposase</fullName>
    </recommendedName>
</protein>
<sequence length="89" mass="10596">MKSKDLRKVVMRMTDDGILSRQIAKELRNVVSDCTVRRWQHLYKRTGSIDLNVPSGRPRIVRTKQLIQKVKQRFTYKRRRSARKLAKSL</sequence>